<comment type="caution">
    <text evidence="1">The sequence shown here is derived from an EMBL/GenBank/DDBJ whole genome shotgun (WGS) entry which is preliminary data.</text>
</comment>
<name>A0AAV2SHI8_MEGNR</name>
<accession>A0AAV2SHI8</accession>
<keyword evidence="2" id="KW-1185">Reference proteome</keyword>
<evidence type="ECO:0000313" key="1">
    <source>
        <dbReference type="EMBL" id="CAL4199674.1"/>
    </source>
</evidence>
<gene>
    <name evidence="1" type="ORF">MNOR_LOCUS37472</name>
</gene>
<dbReference type="AlphaFoldDB" id="A0AAV2SHI8"/>
<sequence length="262" mass="30303">MSRKYSQDDKFNNNKSHFESAVAVGKCLFVLILQIADPDIVSFKEKLRNGTSKGGRPKTFNSDEMELLRMGDDFHDYESLDLTMVYRLVQQLCNLESKAPQLHTSLQTLKDYRNDIAHNTDLNKFTDLFIWLKIEELRTLFETTLNGIEHLYKNEVVAKNKEINDRLDEILKSIEVEVTDSEIETFLKELSGVEKCPINVKLKVTNCQSHCSEFMALVERLAKEDTIVKLEVPKAFFGNVDLQFYDSQKYLTPLLDENSKCK</sequence>
<protein>
    <recommendedName>
        <fullName evidence="3">Swt1-like HEPN domain-containing protein</fullName>
    </recommendedName>
</protein>
<reference evidence="1 2" key="1">
    <citation type="submission" date="2024-05" db="EMBL/GenBank/DDBJ databases">
        <authorList>
            <person name="Wallberg A."/>
        </authorList>
    </citation>
    <scope>NUCLEOTIDE SEQUENCE [LARGE SCALE GENOMIC DNA]</scope>
</reference>
<dbReference type="EMBL" id="CAXKWB010075810">
    <property type="protein sequence ID" value="CAL4199674.1"/>
    <property type="molecule type" value="Genomic_DNA"/>
</dbReference>
<evidence type="ECO:0000313" key="2">
    <source>
        <dbReference type="Proteomes" id="UP001497623"/>
    </source>
</evidence>
<organism evidence="1 2">
    <name type="scientific">Meganyctiphanes norvegica</name>
    <name type="common">Northern krill</name>
    <name type="synonym">Thysanopoda norvegica</name>
    <dbReference type="NCBI Taxonomy" id="48144"/>
    <lineage>
        <taxon>Eukaryota</taxon>
        <taxon>Metazoa</taxon>
        <taxon>Ecdysozoa</taxon>
        <taxon>Arthropoda</taxon>
        <taxon>Crustacea</taxon>
        <taxon>Multicrustacea</taxon>
        <taxon>Malacostraca</taxon>
        <taxon>Eumalacostraca</taxon>
        <taxon>Eucarida</taxon>
        <taxon>Euphausiacea</taxon>
        <taxon>Euphausiidae</taxon>
        <taxon>Meganyctiphanes</taxon>
    </lineage>
</organism>
<dbReference type="Proteomes" id="UP001497623">
    <property type="component" value="Unassembled WGS sequence"/>
</dbReference>
<feature type="non-terminal residue" evidence="1">
    <location>
        <position position="262"/>
    </location>
</feature>
<proteinExistence type="predicted"/>
<evidence type="ECO:0008006" key="3">
    <source>
        <dbReference type="Google" id="ProtNLM"/>
    </source>
</evidence>